<comment type="caution">
    <text evidence="3">The sequence shown here is derived from an EMBL/GenBank/DDBJ whole genome shotgun (WGS) entry which is preliminary data.</text>
</comment>
<dbReference type="InterPro" id="IPR001789">
    <property type="entry name" value="Sig_transdc_resp-reg_receiver"/>
</dbReference>
<feature type="modified residue" description="4-aspartylphosphate" evidence="1">
    <location>
        <position position="66"/>
    </location>
</feature>
<dbReference type="GO" id="GO:0000160">
    <property type="term" value="P:phosphorelay signal transduction system"/>
    <property type="evidence" value="ECO:0007669"/>
    <property type="project" value="InterPro"/>
</dbReference>
<dbReference type="EMBL" id="JBGOGF010000020">
    <property type="protein sequence ID" value="MFA1773814.1"/>
    <property type="molecule type" value="Genomic_DNA"/>
</dbReference>
<keyword evidence="6" id="KW-1185">Reference proteome</keyword>
<reference evidence="3 5" key="1">
    <citation type="submission" date="2019-07" db="EMBL/GenBank/DDBJ databases">
        <authorList>
            <person name="Qu J.-H."/>
        </authorList>
    </citation>
    <scope>NUCLEOTIDE SEQUENCE [LARGE SCALE GENOMIC DNA]</scope>
    <source>
        <strain evidence="3 5">MDT1-10-3</strain>
    </source>
</reference>
<dbReference type="Proteomes" id="UP000323866">
    <property type="component" value="Unassembled WGS sequence"/>
</dbReference>
<dbReference type="Gene3D" id="3.40.50.2300">
    <property type="match status" value="1"/>
</dbReference>
<dbReference type="Pfam" id="PF00072">
    <property type="entry name" value="Response_reg"/>
    <property type="match status" value="1"/>
</dbReference>
<evidence type="ECO:0000313" key="4">
    <source>
        <dbReference type="EMBL" id="MFA1773814.1"/>
    </source>
</evidence>
<dbReference type="SMART" id="SM00448">
    <property type="entry name" value="REC"/>
    <property type="match status" value="1"/>
</dbReference>
<gene>
    <name evidence="4" type="ORF">ACD591_21145</name>
    <name evidence="3" type="ORF">FOE74_00815</name>
</gene>
<keyword evidence="1" id="KW-0597">Phosphoprotein</keyword>
<evidence type="ECO:0000313" key="3">
    <source>
        <dbReference type="EMBL" id="KAA6438032.1"/>
    </source>
</evidence>
<sequence length="137" mass="15626">MQRFRKVLLVSEDAISIYLHTILIERAGFAEETVFAANGMAACEILSTACSSTETTHTCPDLIFVDTHMQVMDGFEFLEAYYRLSLPCSPKIIMLSLSEDYKGKKRTMQFPEVGLLHKPLSTKDLNLIREETFNVRR</sequence>
<dbReference type="OrthoDB" id="1524091at2"/>
<reference evidence="3 5" key="2">
    <citation type="submission" date="2019-09" db="EMBL/GenBank/DDBJ databases">
        <title>A bacterium isolated from glacier soil.</title>
        <authorList>
            <person name="Liu Q."/>
        </authorList>
    </citation>
    <scope>NUCLEOTIDE SEQUENCE [LARGE SCALE GENOMIC DNA]</scope>
    <source>
        <strain evidence="3 5">MDT1-10-3</strain>
    </source>
</reference>
<proteinExistence type="predicted"/>
<dbReference type="RefSeq" id="WP_149096718.1">
    <property type="nucleotide sequence ID" value="NZ_BMMG01000013.1"/>
</dbReference>
<dbReference type="EMBL" id="VKKZ01000003">
    <property type="protein sequence ID" value="KAA6438032.1"/>
    <property type="molecule type" value="Genomic_DNA"/>
</dbReference>
<evidence type="ECO:0000313" key="5">
    <source>
        <dbReference type="Proteomes" id="UP000323866"/>
    </source>
</evidence>
<accession>A0A5M8QV69</accession>
<organism evidence="3 5">
    <name type="scientific">Rufibacter glacialis</name>
    <dbReference type="NCBI Taxonomy" id="1259555"/>
    <lineage>
        <taxon>Bacteria</taxon>
        <taxon>Pseudomonadati</taxon>
        <taxon>Bacteroidota</taxon>
        <taxon>Cytophagia</taxon>
        <taxon>Cytophagales</taxon>
        <taxon>Hymenobacteraceae</taxon>
        <taxon>Rufibacter</taxon>
    </lineage>
</organism>
<dbReference type="PROSITE" id="PS50110">
    <property type="entry name" value="RESPONSE_REGULATORY"/>
    <property type="match status" value="1"/>
</dbReference>
<name>A0A5M8QV69_9BACT</name>
<dbReference type="Proteomes" id="UP001570846">
    <property type="component" value="Unassembled WGS sequence"/>
</dbReference>
<dbReference type="InterPro" id="IPR011006">
    <property type="entry name" value="CheY-like_superfamily"/>
</dbReference>
<evidence type="ECO:0000256" key="1">
    <source>
        <dbReference type="PROSITE-ProRule" id="PRU00169"/>
    </source>
</evidence>
<reference evidence="4 6" key="3">
    <citation type="submission" date="2024-08" db="EMBL/GenBank/DDBJ databases">
        <authorList>
            <person name="Wei W."/>
        </authorList>
    </citation>
    <scope>NUCLEOTIDE SEQUENCE [LARGE SCALE GENOMIC DNA]</scope>
    <source>
        <strain evidence="4 6">XU2</strain>
    </source>
</reference>
<evidence type="ECO:0000313" key="6">
    <source>
        <dbReference type="Proteomes" id="UP001570846"/>
    </source>
</evidence>
<dbReference type="SUPFAM" id="SSF52172">
    <property type="entry name" value="CheY-like"/>
    <property type="match status" value="1"/>
</dbReference>
<feature type="domain" description="Response regulatory" evidence="2">
    <location>
        <begin position="6"/>
        <end position="133"/>
    </location>
</feature>
<evidence type="ECO:0000259" key="2">
    <source>
        <dbReference type="PROSITE" id="PS50110"/>
    </source>
</evidence>
<protein>
    <submittedName>
        <fullName evidence="3 4">Response regulator</fullName>
    </submittedName>
</protein>
<dbReference type="AlphaFoldDB" id="A0A5M8QV69"/>